<evidence type="ECO:0008006" key="5">
    <source>
        <dbReference type="Google" id="ProtNLM"/>
    </source>
</evidence>
<accession>A0A0J9TL50</accession>
<dbReference type="AlphaFoldDB" id="A0A0J9TL50"/>
<keyword evidence="1" id="KW-0175">Coiled coil</keyword>
<dbReference type="InterPro" id="IPR008780">
    <property type="entry name" value="Plasmodium_Vir"/>
</dbReference>
<organism evidence="3 4">
    <name type="scientific">Plasmodium vivax North Korean</name>
    <dbReference type="NCBI Taxonomy" id="1035514"/>
    <lineage>
        <taxon>Eukaryota</taxon>
        <taxon>Sar</taxon>
        <taxon>Alveolata</taxon>
        <taxon>Apicomplexa</taxon>
        <taxon>Aconoidasida</taxon>
        <taxon>Haemosporida</taxon>
        <taxon>Plasmodiidae</taxon>
        <taxon>Plasmodium</taxon>
        <taxon>Plasmodium (Plasmodium)</taxon>
    </lineage>
</organism>
<feature type="region of interest" description="Disordered" evidence="2">
    <location>
        <begin position="289"/>
        <end position="329"/>
    </location>
</feature>
<evidence type="ECO:0000256" key="2">
    <source>
        <dbReference type="SAM" id="MobiDB-lite"/>
    </source>
</evidence>
<feature type="coiled-coil region" evidence="1">
    <location>
        <begin position="232"/>
        <end position="268"/>
    </location>
</feature>
<sequence length="423" mass="49088">MAGDQQDPGYIRYQDYGEVKKQFDKTLKSNPDDARFEKIIKEINNGSHKWNLNNETFIQLHNVLSNDHALSTAIKPHYCRYINHWLNKEVQNTNNHVDVSYFPIFQKFSDKLSFEKTKRFDQSCKDYFFDIGDGKINKMKFLYNLYDAYNEIKSQPIKERIKTCDNIFLLAKDYRDFIYEYYLNDEDLYNNLEHIIKEIDKITGFITSSPCTQKIYFTKPTKLENLLEAQKRKEAEEVADRLAKEAAAKQAKEEAARQAQIVKDLEQQKLLQPKVLVSRSSYNELQEMRHENMESQPTSYQASTRELGTSGLHRPTQSFESSEMPESSTRLLWKEGDTPRGKMAYTMKRMEHENEVIKEQDDKGTTQSGTFFGSSGIPGYITEVFGSVDPVPVVGVSGGMGALFLLFRVLKITSLYAYVYNTY</sequence>
<evidence type="ECO:0000313" key="4">
    <source>
        <dbReference type="Proteomes" id="UP000053239"/>
    </source>
</evidence>
<feature type="compositionally biased region" description="Polar residues" evidence="2">
    <location>
        <begin position="294"/>
        <end position="307"/>
    </location>
</feature>
<gene>
    <name evidence="3" type="ORF">PVNG_06362</name>
</gene>
<dbReference type="Pfam" id="PF05795">
    <property type="entry name" value="Plasmodium_Vir"/>
    <property type="match status" value="1"/>
</dbReference>
<dbReference type="Proteomes" id="UP000053239">
    <property type="component" value="Unassembled WGS sequence"/>
</dbReference>
<dbReference type="EMBL" id="KQ235710">
    <property type="protein sequence ID" value="KMZ96029.1"/>
    <property type="molecule type" value="Genomic_DNA"/>
</dbReference>
<reference evidence="3 4" key="1">
    <citation type="submission" date="2011-09" db="EMBL/GenBank/DDBJ databases">
        <title>The Genome Sequence of Plasmodium vivax North Korean.</title>
        <authorList>
            <consortium name="The Broad Institute Genome Sequencing Platform"/>
            <consortium name="The Broad Institute Genome Sequencing Center for Infectious Disease"/>
            <person name="Neafsey D."/>
            <person name="Carlton J."/>
            <person name="Barnwell J."/>
            <person name="Collins W."/>
            <person name="Escalante A."/>
            <person name="Mullikin J."/>
            <person name="Saul A."/>
            <person name="Guigo R."/>
            <person name="Camara F."/>
            <person name="Young S.K."/>
            <person name="Zeng Q."/>
            <person name="Gargeya S."/>
            <person name="Fitzgerald M."/>
            <person name="Haas B."/>
            <person name="Abouelleil A."/>
            <person name="Alvarado L."/>
            <person name="Arachchi H.M."/>
            <person name="Berlin A."/>
            <person name="Brown A."/>
            <person name="Chapman S.B."/>
            <person name="Chen Z."/>
            <person name="Dunbar C."/>
            <person name="Freedman E."/>
            <person name="Gearin G."/>
            <person name="Gellesch M."/>
            <person name="Goldberg J."/>
            <person name="Griggs A."/>
            <person name="Gujja S."/>
            <person name="Heiman D."/>
            <person name="Howarth C."/>
            <person name="Larson L."/>
            <person name="Lui A."/>
            <person name="MacDonald P.J.P."/>
            <person name="Montmayeur A."/>
            <person name="Murphy C."/>
            <person name="Neiman D."/>
            <person name="Pearson M."/>
            <person name="Priest M."/>
            <person name="Roberts A."/>
            <person name="Saif S."/>
            <person name="Shea T."/>
            <person name="Shenoy N."/>
            <person name="Sisk P."/>
            <person name="Stolte C."/>
            <person name="Sykes S."/>
            <person name="Wortman J."/>
            <person name="Nusbaum C."/>
            <person name="Birren B."/>
        </authorList>
    </citation>
    <scope>NUCLEOTIDE SEQUENCE [LARGE SCALE GENOMIC DNA]</scope>
    <source>
        <strain evidence="3 4">North Korean</strain>
    </source>
</reference>
<protein>
    <recommendedName>
        <fullName evidence="5">VIR protein</fullName>
    </recommendedName>
</protein>
<dbReference type="OrthoDB" id="389504at2759"/>
<feature type="compositionally biased region" description="Polar residues" evidence="2">
    <location>
        <begin position="315"/>
        <end position="329"/>
    </location>
</feature>
<evidence type="ECO:0000313" key="3">
    <source>
        <dbReference type="EMBL" id="KMZ96029.1"/>
    </source>
</evidence>
<name>A0A0J9TL50_PLAVI</name>
<evidence type="ECO:0000256" key="1">
    <source>
        <dbReference type="SAM" id="Coils"/>
    </source>
</evidence>
<proteinExistence type="predicted"/>